<organism evidence="1 2">
    <name type="scientific">Hanstruepera neustonica</name>
    <dbReference type="NCBI Taxonomy" id="1445657"/>
    <lineage>
        <taxon>Bacteria</taxon>
        <taxon>Pseudomonadati</taxon>
        <taxon>Bacteroidota</taxon>
        <taxon>Flavobacteriia</taxon>
        <taxon>Flavobacteriales</taxon>
        <taxon>Flavobacteriaceae</taxon>
        <taxon>Hanstruepera</taxon>
    </lineage>
</organism>
<accession>A0A2K1DYJ7</accession>
<protein>
    <submittedName>
        <fullName evidence="1">Uncharacterized protein</fullName>
    </submittedName>
</protein>
<evidence type="ECO:0000313" key="2">
    <source>
        <dbReference type="Proteomes" id="UP000236641"/>
    </source>
</evidence>
<name>A0A2K1DYJ7_9FLAO</name>
<reference evidence="1 2" key="1">
    <citation type="submission" date="2018-01" db="EMBL/GenBank/DDBJ databases">
        <title>The draft genome of Hanstruepera neustonica JCM19743.</title>
        <authorList>
            <person name="He R.-H."/>
            <person name="Du Z.-J."/>
        </authorList>
    </citation>
    <scope>NUCLEOTIDE SEQUENCE [LARGE SCALE GENOMIC DNA]</scope>
    <source>
        <strain evidence="1 2">JCM19743</strain>
    </source>
</reference>
<dbReference type="Proteomes" id="UP000236641">
    <property type="component" value="Unassembled WGS sequence"/>
</dbReference>
<keyword evidence="2" id="KW-1185">Reference proteome</keyword>
<dbReference type="AlphaFoldDB" id="A0A2K1DYJ7"/>
<gene>
    <name evidence="1" type="ORF">C1T31_08875</name>
</gene>
<comment type="caution">
    <text evidence="1">The sequence shown here is derived from an EMBL/GenBank/DDBJ whole genome shotgun (WGS) entry which is preliminary data.</text>
</comment>
<sequence length="107" mass="12520">MGQDPMLQKPDLALDEQAKTLTKEYDAQLGLTSDQLVPFEIKVEEFLIRKEKIENRLEGREKLEALAVLREQEYVEMQNILTQPQLNVYKRIRPSIQPLDVVEKPKK</sequence>
<proteinExistence type="predicted"/>
<evidence type="ECO:0000313" key="1">
    <source>
        <dbReference type="EMBL" id="PNQ73093.1"/>
    </source>
</evidence>
<dbReference type="EMBL" id="POWF01000004">
    <property type="protein sequence ID" value="PNQ73093.1"/>
    <property type="molecule type" value="Genomic_DNA"/>
</dbReference>